<feature type="domain" description="M23ase beta-sheet core" evidence="1">
    <location>
        <begin position="182"/>
        <end position="276"/>
    </location>
</feature>
<dbReference type="PANTHER" id="PTHR21666">
    <property type="entry name" value="PEPTIDASE-RELATED"/>
    <property type="match status" value="1"/>
</dbReference>
<dbReference type="InterPro" id="IPR011055">
    <property type="entry name" value="Dup_hybrid_motif"/>
</dbReference>
<dbReference type="Gene3D" id="2.70.70.10">
    <property type="entry name" value="Glucose Permease (Domain IIA)"/>
    <property type="match status" value="1"/>
</dbReference>
<name>A0ABQ2PKL6_9NEIS</name>
<evidence type="ECO:0000259" key="1">
    <source>
        <dbReference type="Pfam" id="PF01551"/>
    </source>
</evidence>
<evidence type="ECO:0000313" key="3">
    <source>
        <dbReference type="Proteomes" id="UP000621859"/>
    </source>
</evidence>
<keyword evidence="3" id="KW-1185">Reference proteome</keyword>
<dbReference type="EMBL" id="BMLY01000002">
    <property type="protein sequence ID" value="GGP25997.1"/>
    <property type="molecule type" value="Genomic_DNA"/>
</dbReference>
<dbReference type="InterPro" id="IPR050570">
    <property type="entry name" value="Cell_wall_metabolism_enzyme"/>
</dbReference>
<dbReference type="PANTHER" id="PTHR21666:SF270">
    <property type="entry name" value="MUREIN HYDROLASE ACTIVATOR ENVC"/>
    <property type="match status" value="1"/>
</dbReference>
<dbReference type="InterPro" id="IPR016047">
    <property type="entry name" value="M23ase_b-sheet_dom"/>
</dbReference>
<evidence type="ECO:0000313" key="2">
    <source>
        <dbReference type="EMBL" id="GGP25997.1"/>
    </source>
</evidence>
<protein>
    <submittedName>
        <fullName evidence="2">Peptidase M23</fullName>
    </submittedName>
</protein>
<sequence length="299" mass="31312">MNIILISNRYSSALHLGTGPMVALAASLALLAGGMGLAVGMSLSGSSPKQLWPLIKPVRQAELDAMAVRLGELQARLIRLDGLAQQVGTKAGIDVKPFAATAPVPRGGMEAHGHAMSAAELLQQLGSTEAGIGNMYDQFSLAENILLRPSGTALPTLAPLTSGLQSSSFGWRIDPFNGHQAFHEGLDFVGAVGTPIKSAGAGTVVYAGFHPQYGNMVEIDHGNNLTSRYAHASKLLVKVGDHVEAGQVISEIGSTGRSTGPHLHFEIRYRGVAQNPLRFLAQNTQNNVGTVASTEGPHD</sequence>
<reference evidence="3" key="1">
    <citation type="journal article" date="2019" name="Int. J. Syst. Evol. Microbiol.">
        <title>The Global Catalogue of Microorganisms (GCM) 10K type strain sequencing project: providing services to taxonomists for standard genome sequencing and annotation.</title>
        <authorList>
            <consortium name="The Broad Institute Genomics Platform"/>
            <consortium name="The Broad Institute Genome Sequencing Center for Infectious Disease"/>
            <person name="Wu L."/>
            <person name="Ma J."/>
        </authorList>
    </citation>
    <scope>NUCLEOTIDE SEQUENCE [LARGE SCALE GENOMIC DNA]</scope>
    <source>
        <strain evidence="3">CGMCC 1.8860</strain>
    </source>
</reference>
<dbReference type="Pfam" id="PF01551">
    <property type="entry name" value="Peptidase_M23"/>
    <property type="match status" value="1"/>
</dbReference>
<dbReference type="Proteomes" id="UP000621859">
    <property type="component" value="Unassembled WGS sequence"/>
</dbReference>
<accession>A0ABQ2PKL6</accession>
<organism evidence="2 3">
    <name type="scientific">Silvimonas amylolytica</name>
    <dbReference type="NCBI Taxonomy" id="449663"/>
    <lineage>
        <taxon>Bacteria</taxon>
        <taxon>Pseudomonadati</taxon>
        <taxon>Pseudomonadota</taxon>
        <taxon>Betaproteobacteria</taxon>
        <taxon>Neisseriales</taxon>
        <taxon>Chitinibacteraceae</taxon>
        <taxon>Silvimonas</taxon>
    </lineage>
</organism>
<gene>
    <name evidence="2" type="ORF">GCM10010971_18160</name>
</gene>
<comment type="caution">
    <text evidence="2">The sequence shown here is derived from an EMBL/GenBank/DDBJ whole genome shotgun (WGS) entry which is preliminary data.</text>
</comment>
<proteinExistence type="predicted"/>
<dbReference type="CDD" id="cd12797">
    <property type="entry name" value="M23_peptidase"/>
    <property type="match status" value="1"/>
</dbReference>
<dbReference type="RefSeq" id="WP_188692080.1">
    <property type="nucleotide sequence ID" value="NZ_BMLY01000002.1"/>
</dbReference>
<dbReference type="SUPFAM" id="SSF51261">
    <property type="entry name" value="Duplicated hybrid motif"/>
    <property type="match status" value="1"/>
</dbReference>